<dbReference type="AlphaFoldDB" id="A0A1V4SG81"/>
<proteinExistence type="predicted"/>
<evidence type="ECO:0000256" key="1">
    <source>
        <dbReference type="SAM" id="Phobius"/>
    </source>
</evidence>
<dbReference type="RefSeq" id="WP_242656568.1">
    <property type="nucleotide sequence ID" value="NZ_MZGX01000032.1"/>
</dbReference>
<evidence type="ECO:0000313" key="2">
    <source>
        <dbReference type="EMBL" id="OPX42261.1"/>
    </source>
</evidence>
<protein>
    <submittedName>
        <fullName evidence="2">Uncharacterized protein</fullName>
    </submittedName>
</protein>
<feature type="transmembrane region" description="Helical" evidence="1">
    <location>
        <begin position="144"/>
        <end position="164"/>
    </location>
</feature>
<gene>
    <name evidence="2" type="ORF">CLHUN_39120</name>
</gene>
<keyword evidence="1" id="KW-1133">Transmembrane helix</keyword>
<evidence type="ECO:0000313" key="3">
    <source>
        <dbReference type="Proteomes" id="UP000191554"/>
    </source>
</evidence>
<sequence length="165" mass="18389">MLFIQCIVLCIIFTFLILPPLFKNPISQIMSYPPEIRKRVESLPQYKDMLSVTKKKNVFRKIVGTVIAVFLLAGLAYLSGKTTFISAFSHVFILFFVVNLYDLVILDFIVFAHCKKVVIPGTEDMFEAYKNPVHHIKGACKGTVISAVAAVLAGSVVAAMSLFIR</sequence>
<keyword evidence="3" id="KW-1185">Reference proteome</keyword>
<reference evidence="2 3" key="1">
    <citation type="submission" date="2017-03" db="EMBL/GenBank/DDBJ databases">
        <title>Genome sequence of Clostridium hungatei DSM 14427.</title>
        <authorList>
            <person name="Poehlein A."/>
            <person name="Daniel R."/>
        </authorList>
    </citation>
    <scope>NUCLEOTIDE SEQUENCE [LARGE SCALE GENOMIC DNA]</scope>
    <source>
        <strain evidence="2 3">DSM 14427</strain>
    </source>
</reference>
<feature type="transmembrane region" description="Helical" evidence="1">
    <location>
        <begin position="58"/>
        <end position="79"/>
    </location>
</feature>
<accession>A0A1V4SG81</accession>
<dbReference type="STRING" id="48256.CLHUN_39120"/>
<feature type="transmembrane region" description="Helical" evidence="1">
    <location>
        <begin position="91"/>
        <end position="112"/>
    </location>
</feature>
<keyword evidence="1" id="KW-0812">Transmembrane</keyword>
<keyword evidence="1" id="KW-0472">Membrane</keyword>
<name>A0A1V4SG81_RUMHU</name>
<organism evidence="2 3">
    <name type="scientific">Ruminiclostridium hungatei</name>
    <name type="common">Clostridium hungatei</name>
    <dbReference type="NCBI Taxonomy" id="48256"/>
    <lineage>
        <taxon>Bacteria</taxon>
        <taxon>Bacillati</taxon>
        <taxon>Bacillota</taxon>
        <taxon>Clostridia</taxon>
        <taxon>Eubacteriales</taxon>
        <taxon>Oscillospiraceae</taxon>
        <taxon>Ruminiclostridium</taxon>
    </lineage>
</organism>
<dbReference type="Proteomes" id="UP000191554">
    <property type="component" value="Unassembled WGS sequence"/>
</dbReference>
<dbReference type="EMBL" id="MZGX01000032">
    <property type="protein sequence ID" value="OPX42261.1"/>
    <property type="molecule type" value="Genomic_DNA"/>
</dbReference>
<comment type="caution">
    <text evidence="2">The sequence shown here is derived from an EMBL/GenBank/DDBJ whole genome shotgun (WGS) entry which is preliminary data.</text>
</comment>